<keyword evidence="6" id="KW-0406">Ion transport</keyword>
<evidence type="ECO:0000256" key="5">
    <source>
        <dbReference type="ARBA" id="ARBA00022989"/>
    </source>
</evidence>
<dbReference type="Proteomes" id="UP000236214">
    <property type="component" value="Unassembled WGS sequence"/>
</dbReference>
<dbReference type="EMBL" id="BDEC01000010">
    <property type="protein sequence ID" value="GBD67493.1"/>
    <property type="molecule type" value="Genomic_DNA"/>
</dbReference>
<evidence type="ECO:0000256" key="4">
    <source>
        <dbReference type="ARBA" id="ARBA00022692"/>
    </source>
</evidence>
<feature type="transmembrane region" description="Helical" evidence="8">
    <location>
        <begin position="322"/>
        <end position="340"/>
    </location>
</feature>
<dbReference type="GO" id="GO:0016471">
    <property type="term" value="C:vacuolar proton-transporting V-type ATPase complex"/>
    <property type="evidence" value="ECO:0007669"/>
    <property type="project" value="TreeGrafter"/>
</dbReference>
<name>A0A2H6CR74_TETHA</name>
<keyword evidence="4 8" id="KW-0812">Transmembrane</keyword>
<dbReference type="PANTHER" id="PTHR11629:SF63">
    <property type="entry name" value="V-TYPE PROTON ATPASE SUBUNIT A"/>
    <property type="match status" value="1"/>
</dbReference>
<keyword evidence="10" id="KW-1185">Reference proteome</keyword>
<dbReference type="GO" id="GO:0007035">
    <property type="term" value="P:vacuolar acidification"/>
    <property type="evidence" value="ECO:0007669"/>
    <property type="project" value="TreeGrafter"/>
</dbReference>
<evidence type="ECO:0000256" key="3">
    <source>
        <dbReference type="ARBA" id="ARBA00022448"/>
    </source>
</evidence>
<evidence type="ECO:0000256" key="6">
    <source>
        <dbReference type="ARBA" id="ARBA00023065"/>
    </source>
</evidence>
<dbReference type="GO" id="GO:0046961">
    <property type="term" value="F:proton-transporting ATPase activity, rotational mechanism"/>
    <property type="evidence" value="ECO:0007669"/>
    <property type="project" value="InterPro"/>
</dbReference>
<dbReference type="InterPro" id="IPR002490">
    <property type="entry name" value="V-ATPase_116kDa_su"/>
</dbReference>
<proteinExistence type="inferred from homology"/>
<feature type="transmembrane region" description="Helical" evidence="8">
    <location>
        <begin position="255"/>
        <end position="278"/>
    </location>
</feature>
<keyword evidence="5 8" id="KW-1133">Transmembrane helix</keyword>
<sequence length="404" mass="46550">MSFFFSGLFLKTEEAAIRKQLNELGVLFEQNPYEKSPKKMLANAKDKQSRLWKKQKEMTKQIGKLKQQVSYLQLNEEILLTKIQREKVKENLVHSNYVVVIRSWIAAEDLSQIKDELFQVFNENELYFSLEEPTRPQIEENRVPTKLKNKALIRPFESLTSMYAMPKYEEIDPTPWMAPFYFVFFGMMVADIGYGLIILLASSIGLRFIPLKRNIKEFLRLFQILSFSIIFWGLIYGSAFGADLPFQLLNPTEDFMTIFMISLVFGGIQLFTGLFLAAKENIKKKDYLSAVREGFSWHGILIGLFMIAFGTMLVDSEVIKNSGIVLAIVNAVLIVGIPIIQSKSKVGGFFSGRYRICYRCWENGGSFFCAYDKSTRKIWSVIDFTAITSNARSVWFCDCSDDFY</sequence>
<comment type="subcellular location">
    <subcellularLocation>
        <location evidence="1">Membrane</location>
        <topology evidence="1">Multi-pass membrane protein</topology>
    </subcellularLocation>
</comment>
<feature type="transmembrane region" description="Helical" evidence="8">
    <location>
        <begin position="180"/>
        <end position="206"/>
    </location>
</feature>
<accession>A0A2H6CR74</accession>
<keyword evidence="3" id="KW-0813">Transport</keyword>
<dbReference type="GO" id="GO:0033179">
    <property type="term" value="C:proton-transporting V-type ATPase, V0 domain"/>
    <property type="evidence" value="ECO:0007669"/>
    <property type="project" value="InterPro"/>
</dbReference>
<dbReference type="GO" id="GO:0051117">
    <property type="term" value="F:ATPase binding"/>
    <property type="evidence" value="ECO:0007669"/>
    <property type="project" value="TreeGrafter"/>
</dbReference>
<dbReference type="AlphaFoldDB" id="A0A2H6CR74"/>
<feature type="transmembrane region" description="Helical" evidence="8">
    <location>
        <begin position="290"/>
        <end position="310"/>
    </location>
</feature>
<reference evidence="9 10" key="1">
    <citation type="submission" date="2016-05" db="EMBL/GenBank/DDBJ databases">
        <title>Whole genome sequencing of Tetragenococcus halophilus subsp. halophilus NISL 7118.</title>
        <authorList>
            <person name="Shiwa Y."/>
            <person name="Nishimura I."/>
            <person name="Yoshikawa H."/>
            <person name="Koyama Y."/>
            <person name="Oguma T."/>
        </authorList>
    </citation>
    <scope>NUCLEOTIDE SEQUENCE [LARGE SCALE GENOMIC DNA]</scope>
    <source>
        <strain evidence="9 10">NISL 7118</strain>
    </source>
</reference>
<evidence type="ECO:0000256" key="1">
    <source>
        <dbReference type="ARBA" id="ARBA00004141"/>
    </source>
</evidence>
<evidence type="ECO:0000256" key="8">
    <source>
        <dbReference type="SAM" id="Phobius"/>
    </source>
</evidence>
<evidence type="ECO:0000256" key="7">
    <source>
        <dbReference type="ARBA" id="ARBA00023136"/>
    </source>
</evidence>
<comment type="caution">
    <text evidence="9">The sequence shown here is derived from an EMBL/GenBank/DDBJ whole genome shotgun (WGS) entry which is preliminary data.</text>
</comment>
<evidence type="ECO:0000256" key="2">
    <source>
        <dbReference type="ARBA" id="ARBA00009904"/>
    </source>
</evidence>
<comment type="similarity">
    <text evidence="2">Belongs to the V-ATPase 116 kDa subunit family.</text>
</comment>
<dbReference type="PANTHER" id="PTHR11629">
    <property type="entry name" value="VACUOLAR PROTON ATPASES"/>
    <property type="match status" value="1"/>
</dbReference>
<evidence type="ECO:0000313" key="10">
    <source>
        <dbReference type="Proteomes" id="UP000236214"/>
    </source>
</evidence>
<evidence type="ECO:0000313" key="9">
    <source>
        <dbReference type="EMBL" id="GBD67493.1"/>
    </source>
</evidence>
<protein>
    <submittedName>
        <fullName evidence="9">Uncharacterized protein</fullName>
    </submittedName>
</protein>
<organism evidence="9 10">
    <name type="scientific">Tetragenococcus halophilus subsp. halophilus</name>
    <dbReference type="NCBI Taxonomy" id="1513897"/>
    <lineage>
        <taxon>Bacteria</taxon>
        <taxon>Bacillati</taxon>
        <taxon>Bacillota</taxon>
        <taxon>Bacilli</taxon>
        <taxon>Lactobacillales</taxon>
        <taxon>Enterococcaceae</taxon>
        <taxon>Tetragenococcus</taxon>
    </lineage>
</organism>
<keyword evidence="7 8" id="KW-0472">Membrane</keyword>
<gene>
    <name evidence="9" type="ORF">TEHN7118_0299</name>
</gene>
<feature type="transmembrane region" description="Helical" evidence="8">
    <location>
        <begin position="218"/>
        <end position="235"/>
    </location>
</feature>
<dbReference type="Pfam" id="PF01496">
    <property type="entry name" value="V_ATPase_I"/>
    <property type="match status" value="1"/>
</dbReference>